<dbReference type="PANTHER" id="PTHR28021">
    <property type="entry name" value="PRESEQUENCE TRANSLOCATED-ASSOCIATED MOTOR SUBUNIT PAM17, MITOCHONDRIAL"/>
    <property type="match status" value="1"/>
</dbReference>
<comment type="subcellular location">
    <subcellularLocation>
        <location evidence="1 12">Mitochondrion inner membrane</location>
        <topology evidence="1 12">Multi-pass membrane protein</topology>
    </subcellularLocation>
</comment>
<name>A0A3N4M0G4_9PEZI</name>
<evidence type="ECO:0000256" key="9">
    <source>
        <dbReference type="ARBA" id="ARBA00023010"/>
    </source>
</evidence>
<dbReference type="InParanoid" id="A0A3N4M0G4"/>
<evidence type="ECO:0000256" key="10">
    <source>
        <dbReference type="ARBA" id="ARBA00023128"/>
    </source>
</evidence>
<dbReference type="AlphaFoldDB" id="A0A3N4M0G4"/>
<comment type="subunit">
    <text evidence="12">Component of the PAM complex.</text>
</comment>
<keyword evidence="7" id="KW-0809">Transit peptide</keyword>
<proteinExistence type="inferred from homology"/>
<feature type="non-terminal residue" evidence="13">
    <location>
        <position position="151"/>
    </location>
</feature>
<evidence type="ECO:0000256" key="11">
    <source>
        <dbReference type="ARBA" id="ARBA00023136"/>
    </source>
</evidence>
<evidence type="ECO:0000313" key="14">
    <source>
        <dbReference type="Proteomes" id="UP000267821"/>
    </source>
</evidence>
<dbReference type="GO" id="GO:0001405">
    <property type="term" value="C:PAM complex, Tim23 associated import motor"/>
    <property type="evidence" value="ECO:0007669"/>
    <property type="project" value="UniProtKB-UniRule"/>
</dbReference>
<gene>
    <name evidence="13" type="ORF">L211DRAFT_774700</name>
</gene>
<keyword evidence="9 12" id="KW-0811">Translocation</keyword>
<feature type="non-terminal residue" evidence="13">
    <location>
        <position position="1"/>
    </location>
</feature>
<dbReference type="Proteomes" id="UP000267821">
    <property type="component" value="Unassembled WGS sequence"/>
</dbReference>
<reference evidence="13 14" key="1">
    <citation type="journal article" date="2018" name="Nat. Ecol. Evol.">
        <title>Pezizomycetes genomes reveal the molecular basis of ectomycorrhizal truffle lifestyle.</title>
        <authorList>
            <person name="Murat C."/>
            <person name="Payen T."/>
            <person name="Noel B."/>
            <person name="Kuo A."/>
            <person name="Morin E."/>
            <person name="Chen J."/>
            <person name="Kohler A."/>
            <person name="Krizsan K."/>
            <person name="Balestrini R."/>
            <person name="Da Silva C."/>
            <person name="Montanini B."/>
            <person name="Hainaut M."/>
            <person name="Levati E."/>
            <person name="Barry K.W."/>
            <person name="Belfiori B."/>
            <person name="Cichocki N."/>
            <person name="Clum A."/>
            <person name="Dockter R.B."/>
            <person name="Fauchery L."/>
            <person name="Guy J."/>
            <person name="Iotti M."/>
            <person name="Le Tacon F."/>
            <person name="Lindquist E.A."/>
            <person name="Lipzen A."/>
            <person name="Malagnac F."/>
            <person name="Mello A."/>
            <person name="Molinier V."/>
            <person name="Miyauchi S."/>
            <person name="Poulain J."/>
            <person name="Riccioni C."/>
            <person name="Rubini A."/>
            <person name="Sitrit Y."/>
            <person name="Splivallo R."/>
            <person name="Traeger S."/>
            <person name="Wang M."/>
            <person name="Zifcakova L."/>
            <person name="Wipf D."/>
            <person name="Zambonelli A."/>
            <person name="Paolocci F."/>
            <person name="Nowrousian M."/>
            <person name="Ottonello S."/>
            <person name="Baldrian P."/>
            <person name="Spatafora J.W."/>
            <person name="Henrissat B."/>
            <person name="Nagy L.G."/>
            <person name="Aury J.M."/>
            <person name="Wincker P."/>
            <person name="Grigoriev I.V."/>
            <person name="Bonfante P."/>
            <person name="Martin F.M."/>
        </authorList>
    </citation>
    <scope>NUCLEOTIDE SEQUENCE [LARGE SCALE GENOMIC DNA]</scope>
    <source>
        <strain evidence="13 14">ATCC MYA-4762</strain>
    </source>
</reference>
<evidence type="ECO:0000313" key="13">
    <source>
        <dbReference type="EMBL" id="RPB27339.1"/>
    </source>
</evidence>
<keyword evidence="8 12" id="KW-1133">Transmembrane helix</keyword>
<keyword evidence="14" id="KW-1185">Reference proteome</keyword>
<sequence length="151" mass="17258">ELISWEQFFNLRRTRRRYHRVCSIISALLATGAGAGFLGNIEVDTMPALFGLDMLTLFGLAIVGCGALGWLMGPAVGGALFKAMNRKAVLGMVEREKQFFQHIKKNRVDPSNHSFSNPVPDYYGEKIGSLKEYRQWLRDQRIYNRKRETFL</sequence>
<keyword evidence="6 12" id="KW-0653">Protein transport</keyword>
<feature type="transmembrane region" description="Helical" evidence="12">
    <location>
        <begin position="21"/>
        <end position="38"/>
    </location>
</feature>
<accession>A0A3N4M0G4</accession>
<evidence type="ECO:0000256" key="2">
    <source>
        <dbReference type="ARBA" id="ARBA00006837"/>
    </source>
</evidence>
<evidence type="ECO:0000256" key="3">
    <source>
        <dbReference type="ARBA" id="ARBA00022448"/>
    </source>
</evidence>
<dbReference type="FunCoup" id="A0A3N4M0G4">
    <property type="interactions" value="47"/>
</dbReference>
<evidence type="ECO:0000256" key="5">
    <source>
        <dbReference type="ARBA" id="ARBA00022792"/>
    </source>
</evidence>
<dbReference type="Pfam" id="PF08566">
    <property type="entry name" value="Pam17"/>
    <property type="match status" value="1"/>
</dbReference>
<evidence type="ECO:0000256" key="7">
    <source>
        <dbReference type="ARBA" id="ARBA00022946"/>
    </source>
</evidence>
<evidence type="ECO:0000256" key="8">
    <source>
        <dbReference type="ARBA" id="ARBA00022989"/>
    </source>
</evidence>
<protein>
    <recommendedName>
        <fullName evidence="12">Presequence translocated-associated motor subunit PAM17</fullName>
    </recommendedName>
</protein>
<dbReference type="STRING" id="1051890.A0A3N4M0G4"/>
<dbReference type="EMBL" id="ML121531">
    <property type="protein sequence ID" value="RPB27339.1"/>
    <property type="molecule type" value="Genomic_DNA"/>
</dbReference>
<keyword evidence="3 12" id="KW-0813">Transport</keyword>
<keyword evidence="10 12" id="KW-0496">Mitochondrion</keyword>
<keyword evidence="5 12" id="KW-0999">Mitochondrion inner membrane</keyword>
<comment type="similarity">
    <text evidence="2 12">Belongs to the PAM17 family.</text>
</comment>
<keyword evidence="4 12" id="KW-0812">Transmembrane</keyword>
<keyword evidence="11 12" id="KW-0472">Membrane</keyword>
<dbReference type="GO" id="GO:0030150">
    <property type="term" value="P:protein import into mitochondrial matrix"/>
    <property type="evidence" value="ECO:0007669"/>
    <property type="project" value="UniProtKB-UniRule"/>
</dbReference>
<dbReference type="OrthoDB" id="5970083at2759"/>
<evidence type="ECO:0000256" key="6">
    <source>
        <dbReference type="ARBA" id="ARBA00022927"/>
    </source>
</evidence>
<comment type="function">
    <text evidence="12">Component of the PAM complex, a complex required for the translocation of transit peptide-containing proteins from the inner membrane into the mitochondrial matrix in an ATP-dependent manner.</text>
</comment>
<dbReference type="PANTHER" id="PTHR28021:SF1">
    <property type="entry name" value="PRESEQUENCE TRANSLOCATED-ASSOCIATED MOTOR SUBUNIT PAM17, MITOCHONDRIAL"/>
    <property type="match status" value="1"/>
</dbReference>
<evidence type="ECO:0000256" key="1">
    <source>
        <dbReference type="ARBA" id="ARBA00004448"/>
    </source>
</evidence>
<evidence type="ECO:0000256" key="4">
    <source>
        <dbReference type="ARBA" id="ARBA00022692"/>
    </source>
</evidence>
<evidence type="ECO:0000256" key="12">
    <source>
        <dbReference type="RuleBase" id="RU367146"/>
    </source>
</evidence>
<organism evidence="13 14">
    <name type="scientific">Terfezia boudieri ATCC MYA-4762</name>
    <dbReference type="NCBI Taxonomy" id="1051890"/>
    <lineage>
        <taxon>Eukaryota</taxon>
        <taxon>Fungi</taxon>
        <taxon>Dikarya</taxon>
        <taxon>Ascomycota</taxon>
        <taxon>Pezizomycotina</taxon>
        <taxon>Pezizomycetes</taxon>
        <taxon>Pezizales</taxon>
        <taxon>Pezizaceae</taxon>
        <taxon>Terfezia</taxon>
    </lineage>
</organism>
<feature type="transmembrane region" description="Helical" evidence="12">
    <location>
        <begin position="58"/>
        <end position="81"/>
    </location>
</feature>
<dbReference type="InterPro" id="IPR013875">
    <property type="entry name" value="Pam17"/>
</dbReference>